<keyword evidence="7 10" id="KW-0443">Lipid metabolism</keyword>
<comment type="function">
    <text evidence="1">Catalyzes the release of fatty acids from lysophospholipids.</text>
</comment>
<evidence type="ECO:0000313" key="13">
    <source>
        <dbReference type="EMBL" id="RWQ99234.1"/>
    </source>
</evidence>
<comment type="similarity">
    <text evidence="2 11">Belongs to the lysophospholipase family.</text>
</comment>
<evidence type="ECO:0000256" key="10">
    <source>
        <dbReference type="PROSITE-ProRule" id="PRU00555"/>
    </source>
</evidence>
<feature type="signal peptide" evidence="11">
    <location>
        <begin position="1"/>
        <end position="20"/>
    </location>
</feature>
<name>A0A443I597_BYSSP</name>
<feature type="chain" id="PRO_5018823350" description="Lysophospholipase" evidence="11">
    <location>
        <begin position="21"/>
        <end position="559"/>
    </location>
</feature>
<dbReference type="GO" id="GO:0005783">
    <property type="term" value="C:endoplasmic reticulum"/>
    <property type="evidence" value="ECO:0007669"/>
    <property type="project" value="TreeGrafter"/>
</dbReference>
<evidence type="ECO:0000256" key="1">
    <source>
        <dbReference type="ARBA" id="ARBA00002169"/>
    </source>
</evidence>
<evidence type="ECO:0000256" key="7">
    <source>
        <dbReference type="ARBA" id="ARBA00023098"/>
    </source>
</evidence>
<dbReference type="GeneID" id="39596928"/>
<keyword evidence="6 10" id="KW-0442">Lipid degradation</keyword>
<dbReference type="PROSITE" id="PS51210">
    <property type="entry name" value="PLA2C"/>
    <property type="match status" value="1"/>
</dbReference>
<keyword evidence="8" id="KW-0325">Glycoprotein</keyword>
<evidence type="ECO:0000256" key="2">
    <source>
        <dbReference type="ARBA" id="ARBA00008780"/>
    </source>
</evidence>
<protein>
    <recommendedName>
        <fullName evidence="3 11">Lysophospholipase</fullName>
        <ecNumber evidence="3 11">3.1.1.5</ecNumber>
    </recommendedName>
</protein>
<evidence type="ECO:0000259" key="12">
    <source>
        <dbReference type="PROSITE" id="PS51210"/>
    </source>
</evidence>
<dbReference type="Gene3D" id="3.40.1090.10">
    <property type="entry name" value="Cytosolic phospholipase A2 catalytic domain"/>
    <property type="match status" value="1"/>
</dbReference>
<proteinExistence type="inferred from homology"/>
<keyword evidence="4 11" id="KW-0732">Signal</keyword>
<sequence length="559" mass="59914">MGSFVVSAVTTLLFLSQAVAGSYAPTPISCPSSSLVRPADSLNSNEASYVSQRKQKADKALSSWLSKTNPGFVVNGTLPTLGLAVSGGGYRSLLVGAGVIQGFDERDSNISTSGLYQALTYQSGLSGGAWLLSSIIGNNYPTITSLKQGLWEQAFQDSLLVPENLLVAVAYADIASDIEAKAAAGFPPTLTDPWGRLLSYQLFYGTDGGVDITLSSVSGLSNFTDFEAPFPIILALGVKTWEGDCTPGPNATIYEFTPYEFGSWDSDVSAFTPTEYLGTSLSGGQPSNGSCITNYDNIGYVLGTSSNLFNNVCIPVTVGNSTGDNYTSLAQDLSVIVNKTHEFVTRDEYAVYPNPFYGYNSPSGIANSADAVWTQQELYLADGGEANQNDPIWPFLQSYRDVDVLIVNDNSADTSANYPNGSEILTTYVQSTNRNLTKMPYIPSVDIFLAEGLNTRPTFFGCTESDKLTIIYIPNVNMTYNSGQSTYKLWYTTDETDAMIGNGVAMAEQADDDNWATCLGCAILAKTSFTLPVDCTLCFAQYCYEDLNSTLSSVSSALV</sequence>
<dbReference type="AlphaFoldDB" id="A0A443I597"/>
<dbReference type="STRING" id="264951.A0A443I597"/>
<accession>A0A443I597</accession>
<keyword evidence="14" id="KW-1185">Reference proteome</keyword>
<dbReference type="VEuPathDB" id="FungiDB:C8Q69DRAFT_394472"/>
<dbReference type="PANTHER" id="PTHR10728">
    <property type="entry name" value="CYTOSOLIC PHOSPHOLIPASE A2"/>
    <property type="match status" value="1"/>
</dbReference>
<feature type="domain" description="PLA2c" evidence="12">
    <location>
        <begin position="29"/>
        <end position="549"/>
    </location>
</feature>
<gene>
    <name evidence="13" type="ORF">C8Q69DRAFT_394472</name>
</gene>
<dbReference type="PANTHER" id="PTHR10728:SF33">
    <property type="entry name" value="LYSOPHOSPHOLIPASE 1-RELATED"/>
    <property type="match status" value="1"/>
</dbReference>
<evidence type="ECO:0000256" key="11">
    <source>
        <dbReference type="RuleBase" id="RU362103"/>
    </source>
</evidence>
<dbReference type="GO" id="GO:0004623">
    <property type="term" value="F:phospholipase A2 activity"/>
    <property type="evidence" value="ECO:0007669"/>
    <property type="project" value="TreeGrafter"/>
</dbReference>
<evidence type="ECO:0000313" key="14">
    <source>
        <dbReference type="Proteomes" id="UP000283841"/>
    </source>
</evidence>
<reference evidence="13 14" key="1">
    <citation type="journal article" date="2018" name="Front. Microbiol.">
        <title>Genomic and genetic insights into a cosmopolitan fungus, Paecilomyces variotii (Eurotiales).</title>
        <authorList>
            <person name="Urquhart A.S."/>
            <person name="Mondo S.J."/>
            <person name="Makela M.R."/>
            <person name="Hane J.K."/>
            <person name="Wiebenga A."/>
            <person name="He G."/>
            <person name="Mihaltcheva S."/>
            <person name="Pangilinan J."/>
            <person name="Lipzen A."/>
            <person name="Barry K."/>
            <person name="de Vries R.P."/>
            <person name="Grigoriev I.V."/>
            <person name="Idnurm A."/>
        </authorList>
    </citation>
    <scope>NUCLEOTIDE SEQUENCE [LARGE SCALE GENOMIC DNA]</scope>
    <source>
        <strain evidence="13 14">CBS 101075</strain>
    </source>
</reference>
<dbReference type="GO" id="GO:0004622">
    <property type="term" value="F:phosphatidylcholine lysophospholipase activity"/>
    <property type="evidence" value="ECO:0007669"/>
    <property type="project" value="UniProtKB-EC"/>
</dbReference>
<keyword evidence="5 10" id="KW-0378">Hydrolase</keyword>
<comment type="catalytic activity">
    <reaction evidence="9 11">
        <text>a 1-acyl-sn-glycero-3-phosphocholine + H2O = sn-glycerol 3-phosphocholine + a fatty acid + H(+)</text>
        <dbReference type="Rhea" id="RHEA:15177"/>
        <dbReference type="ChEBI" id="CHEBI:15377"/>
        <dbReference type="ChEBI" id="CHEBI:15378"/>
        <dbReference type="ChEBI" id="CHEBI:16870"/>
        <dbReference type="ChEBI" id="CHEBI:28868"/>
        <dbReference type="ChEBI" id="CHEBI:58168"/>
        <dbReference type="EC" id="3.1.1.5"/>
    </reaction>
</comment>
<evidence type="ECO:0000256" key="6">
    <source>
        <dbReference type="ARBA" id="ARBA00022963"/>
    </source>
</evidence>
<evidence type="ECO:0000256" key="9">
    <source>
        <dbReference type="ARBA" id="ARBA00049531"/>
    </source>
</evidence>
<dbReference type="Pfam" id="PF01735">
    <property type="entry name" value="PLA2_B"/>
    <property type="match status" value="1"/>
</dbReference>
<dbReference type="EC" id="3.1.1.5" evidence="3 11"/>
<dbReference type="InterPro" id="IPR002642">
    <property type="entry name" value="LysoPLipase_cat_dom"/>
</dbReference>
<dbReference type="GO" id="GO:0005829">
    <property type="term" value="C:cytosol"/>
    <property type="evidence" value="ECO:0007669"/>
    <property type="project" value="TreeGrafter"/>
</dbReference>
<dbReference type="RefSeq" id="XP_028488879.1">
    <property type="nucleotide sequence ID" value="XM_028627651.1"/>
</dbReference>
<evidence type="ECO:0000256" key="8">
    <source>
        <dbReference type="ARBA" id="ARBA00023180"/>
    </source>
</evidence>
<evidence type="ECO:0000256" key="3">
    <source>
        <dbReference type="ARBA" id="ARBA00013274"/>
    </source>
</evidence>
<evidence type="ECO:0000256" key="5">
    <source>
        <dbReference type="ARBA" id="ARBA00022801"/>
    </source>
</evidence>
<dbReference type="SUPFAM" id="SSF52151">
    <property type="entry name" value="FabD/lysophospholipase-like"/>
    <property type="match status" value="1"/>
</dbReference>
<dbReference type="InterPro" id="IPR016035">
    <property type="entry name" value="Acyl_Trfase/lysoPLipase"/>
</dbReference>
<dbReference type="SMART" id="SM00022">
    <property type="entry name" value="PLAc"/>
    <property type="match status" value="1"/>
</dbReference>
<evidence type="ECO:0000256" key="4">
    <source>
        <dbReference type="ARBA" id="ARBA00022729"/>
    </source>
</evidence>
<comment type="caution">
    <text evidence="13">The sequence shown here is derived from an EMBL/GenBank/DDBJ whole genome shotgun (WGS) entry which is preliminary data.</text>
</comment>
<organism evidence="13 14">
    <name type="scientific">Byssochlamys spectabilis</name>
    <name type="common">Paecilomyces variotii</name>
    <dbReference type="NCBI Taxonomy" id="264951"/>
    <lineage>
        <taxon>Eukaryota</taxon>
        <taxon>Fungi</taxon>
        <taxon>Dikarya</taxon>
        <taxon>Ascomycota</taxon>
        <taxon>Pezizomycotina</taxon>
        <taxon>Eurotiomycetes</taxon>
        <taxon>Eurotiomycetidae</taxon>
        <taxon>Eurotiales</taxon>
        <taxon>Thermoascaceae</taxon>
        <taxon>Paecilomyces</taxon>
    </lineage>
</organism>
<dbReference type="GO" id="GO:0046475">
    <property type="term" value="P:glycerophospholipid catabolic process"/>
    <property type="evidence" value="ECO:0007669"/>
    <property type="project" value="TreeGrafter"/>
</dbReference>
<dbReference type="Proteomes" id="UP000283841">
    <property type="component" value="Unassembled WGS sequence"/>
</dbReference>
<dbReference type="EMBL" id="RCNU01000001">
    <property type="protein sequence ID" value="RWQ99234.1"/>
    <property type="molecule type" value="Genomic_DNA"/>
</dbReference>